<feature type="binding site" evidence="14 15">
    <location>
        <position position="22"/>
    </location>
    <ligand>
        <name>a divalent metal cation</name>
        <dbReference type="ChEBI" id="CHEBI:60240"/>
    </ligand>
</feature>
<dbReference type="InterPro" id="IPR001352">
    <property type="entry name" value="RNase_HII/HIII"/>
</dbReference>
<evidence type="ECO:0000256" key="2">
    <source>
        <dbReference type="ARBA" id="ARBA00001946"/>
    </source>
</evidence>
<dbReference type="KEGG" id="fgi:OP10G_1710"/>
<proteinExistence type="inferred from homology"/>
<dbReference type="GO" id="GO:0005737">
    <property type="term" value="C:cytoplasm"/>
    <property type="evidence" value="ECO:0007669"/>
    <property type="project" value="UniProtKB-SubCell"/>
</dbReference>
<evidence type="ECO:0000256" key="5">
    <source>
        <dbReference type="ARBA" id="ARBA00007383"/>
    </source>
</evidence>
<keyword evidence="12 14" id="KW-0378">Hydrolase</keyword>
<comment type="similarity">
    <text evidence="5 14 16">Belongs to the RNase HII family.</text>
</comment>
<evidence type="ECO:0000256" key="14">
    <source>
        <dbReference type="HAMAP-Rule" id="MF_00052"/>
    </source>
</evidence>
<organism evidence="18 19">
    <name type="scientific">Fimbriimonas ginsengisoli Gsoil 348</name>
    <dbReference type="NCBI Taxonomy" id="661478"/>
    <lineage>
        <taxon>Bacteria</taxon>
        <taxon>Bacillati</taxon>
        <taxon>Armatimonadota</taxon>
        <taxon>Fimbriimonadia</taxon>
        <taxon>Fimbriimonadales</taxon>
        <taxon>Fimbriimonadaceae</taxon>
        <taxon>Fimbriimonas</taxon>
    </lineage>
</organism>
<dbReference type="PANTHER" id="PTHR10954">
    <property type="entry name" value="RIBONUCLEASE H2 SUBUNIT A"/>
    <property type="match status" value="1"/>
</dbReference>
<dbReference type="EC" id="3.1.26.4" evidence="6 14"/>
<accession>A0A068NNF9</accession>
<dbReference type="Gene3D" id="3.30.420.10">
    <property type="entry name" value="Ribonuclease H-like superfamily/Ribonuclease H"/>
    <property type="match status" value="1"/>
</dbReference>
<evidence type="ECO:0000256" key="12">
    <source>
        <dbReference type="ARBA" id="ARBA00022801"/>
    </source>
</evidence>
<comment type="catalytic activity">
    <reaction evidence="1 14 15 16">
        <text>Endonucleolytic cleavage to 5'-phosphomonoester.</text>
        <dbReference type="EC" id="3.1.26.4"/>
    </reaction>
</comment>
<dbReference type="GO" id="GO:0032299">
    <property type="term" value="C:ribonuclease H2 complex"/>
    <property type="evidence" value="ECO:0007669"/>
    <property type="project" value="TreeGrafter"/>
</dbReference>
<feature type="binding site" evidence="14 15">
    <location>
        <position position="21"/>
    </location>
    <ligand>
        <name>a divalent metal cation</name>
        <dbReference type="ChEBI" id="CHEBI:60240"/>
    </ligand>
</feature>
<gene>
    <name evidence="14" type="primary">rnhB</name>
    <name evidence="18" type="ORF">OP10G_1710</name>
</gene>
<evidence type="ECO:0000256" key="1">
    <source>
        <dbReference type="ARBA" id="ARBA00000077"/>
    </source>
</evidence>
<sequence length="205" mass="22196">MKTAKEPNRTLEHIPGACGADEAGRGPLAGPVVAAAVILPEGFDIAGLDDSKKLDPPTRERLAERILLGAIFAIEVSEPDEIDRLNILHASEAAMSRAIARLPATMVYVDGHRLPPGLTCPAEAVIKGDGRFACIAAASILAKTTRDRLMTEMAARYPGYGFERHFGYPTPEHFEALRNLGPCAIHRRSFAPVREADQRCLIFEA</sequence>
<keyword evidence="19" id="KW-1185">Reference proteome</keyword>
<comment type="subcellular location">
    <subcellularLocation>
        <location evidence="4 14">Cytoplasm</location>
    </subcellularLocation>
</comment>
<evidence type="ECO:0000259" key="17">
    <source>
        <dbReference type="PROSITE" id="PS51975"/>
    </source>
</evidence>
<dbReference type="InterPro" id="IPR012337">
    <property type="entry name" value="RNaseH-like_sf"/>
</dbReference>
<evidence type="ECO:0000256" key="4">
    <source>
        <dbReference type="ARBA" id="ARBA00004496"/>
    </source>
</evidence>
<dbReference type="HOGENOM" id="CLU_036532_3_2_0"/>
<dbReference type="EMBL" id="CP007139">
    <property type="protein sequence ID" value="AIE85078.1"/>
    <property type="molecule type" value="Genomic_DNA"/>
</dbReference>
<evidence type="ECO:0000256" key="7">
    <source>
        <dbReference type="ARBA" id="ARBA00019179"/>
    </source>
</evidence>
<dbReference type="STRING" id="661478.OP10G_1710"/>
<dbReference type="HAMAP" id="MF_00052_B">
    <property type="entry name" value="RNase_HII_B"/>
    <property type="match status" value="1"/>
</dbReference>
<protein>
    <recommendedName>
        <fullName evidence="7 14">Ribonuclease HII</fullName>
        <shortName evidence="14">RNase HII</shortName>
        <ecNumber evidence="6 14">3.1.26.4</ecNumber>
    </recommendedName>
</protein>
<dbReference type="eggNOG" id="COG0164">
    <property type="taxonomic scope" value="Bacteria"/>
</dbReference>
<evidence type="ECO:0000256" key="3">
    <source>
        <dbReference type="ARBA" id="ARBA00004065"/>
    </source>
</evidence>
<name>A0A068NNF9_FIMGI</name>
<dbReference type="CDD" id="cd07182">
    <property type="entry name" value="RNase_HII_bacteria_HII_like"/>
    <property type="match status" value="1"/>
</dbReference>
<dbReference type="GO" id="GO:0030145">
    <property type="term" value="F:manganese ion binding"/>
    <property type="evidence" value="ECO:0007669"/>
    <property type="project" value="UniProtKB-UniRule"/>
</dbReference>
<comment type="function">
    <text evidence="3 14 16">Endonuclease that specifically degrades the RNA of RNA-DNA hybrids.</text>
</comment>
<evidence type="ECO:0000256" key="11">
    <source>
        <dbReference type="ARBA" id="ARBA00022759"/>
    </source>
</evidence>
<evidence type="ECO:0000256" key="13">
    <source>
        <dbReference type="ARBA" id="ARBA00023211"/>
    </source>
</evidence>
<evidence type="ECO:0000256" key="6">
    <source>
        <dbReference type="ARBA" id="ARBA00012180"/>
    </source>
</evidence>
<dbReference type="GO" id="GO:0003723">
    <property type="term" value="F:RNA binding"/>
    <property type="evidence" value="ECO:0007669"/>
    <property type="project" value="UniProtKB-UniRule"/>
</dbReference>
<keyword evidence="11 14" id="KW-0255">Endonuclease</keyword>
<dbReference type="AlphaFoldDB" id="A0A068NNF9"/>
<feature type="domain" description="RNase H type-2" evidence="17">
    <location>
        <begin position="15"/>
        <end position="202"/>
    </location>
</feature>
<dbReference type="InterPro" id="IPR022898">
    <property type="entry name" value="RNase_HII"/>
</dbReference>
<dbReference type="SUPFAM" id="SSF53098">
    <property type="entry name" value="Ribonuclease H-like"/>
    <property type="match status" value="1"/>
</dbReference>
<dbReference type="RefSeq" id="WP_227625090.1">
    <property type="nucleotide sequence ID" value="NZ_CP007139.1"/>
</dbReference>
<keyword evidence="9 14" id="KW-0540">Nuclease</keyword>
<feature type="binding site" evidence="14 15">
    <location>
        <position position="110"/>
    </location>
    <ligand>
        <name>a divalent metal cation</name>
        <dbReference type="ChEBI" id="CHEBI:60240"/>
    </ligand>
</feature>
<keyword evidence="8 14" id="KW-0963">Cytoplasm</keyword>
<dbReference type="InterPro" id="IPR036397">
    <property type="entry name" value="RNaseH_sf"/>
</dbReference>
<dbReference type="InterPro" id="IPR024567">
    <property type="entry name" value="RNase_HII/HIII_dom"/>
</dbReference>
<evidence type="ECO:0000256" key="9">
    <source>
        <dbReference type="ARBA" id="ARBA00022722"/>
    </source>
</evidence>
<evidence type="ECO:0000313" key="18">
    <source>
        <dbReference type="EMBL" id="AIE85078.1"/>
    </source>
</evidence>
<evidence type="ECO:0000256" key="8">
    <source>
        <dbReference type="ARBA" id="ARBA00022490"/>
    </source>
</evidence>
<dbReference type="GO" id="GO:0004523">
    <property type="term" value="F:RNA-DNA hybrid ribonuclease activity"/>
    <property type="evidence" value="ECO:0007669"/>
    <property type="project" value="UniProtKB-UniRule"/>
</dbReference>
<evidence type="ECO:0000256" key="10">
    <source>
        <dbReference type="ARBA" id="ARBA00022723"/>
    </source>
</evidence>
<keyword evidence="13 14" id="KW-0464">Manganese</keyword>
<dbReference type="PANTHER" id="PTHR10954:SF18">
    <property type="entry name" value="RIBONUCLEASE HII"/>
    <property type="match status" value="1"/>
</dbReference>
<dbReference type="Proteomes" id="UP000027982">
    <property type="component" value="Chromosome"/>
</dbReference>
<evidence type="ECO:0000313" key="19">
    <source>
        <dbReference type="Proteomes" id="UP000027982"/>
    </source>
</evidence>
<comment type="cofactor">
    <cofactor evidence="14 15">
        <name>Mn(2+)</name>
        <dbReference type="ChEBI" id="CHEBI:29035"/>
    </cofactor>
    <cofactor evidence="14 15">
        <name>Mg(2+)</name>
        <dbReference type="ChEBI" id="CHEBI:18420"/>
    </cofactor>
    <text evidence="14 15">Manganese or magnesium. Binds 1 divalent metal ion per monomer in the absence of substrate. May bind a second metal ion after substrate binding.</text>
</comment>
<dbReference type="PROSITE" id="PS51975">
    <property type="entry name" value="RNASE_H_2"/>
    <property type="match status" value="1"/>
</dbReference>
<reference evidence="18 19" key="1">
    <citation type="journal article" date="2014" name="PLoS ONE">
        <title>The first complete genome sequence of the class fimbriimonadia in the phylum armatimonadetes.</title>
        <authorList>
            <person name="Hu Z.Y."/>
            <person name="Wang Y.Z."/>
            <person name="Im W.T."/>
            <person name="Wang S.Y."/>
            <person name="Zhao G.P."/>
            <person name="Zheng H.J."/>
            <person name="Quan Z.X."/>
        </authorList>
    </citation>
    <scope>NUCLEOTIDE SEQUENCE [LARGE SCALE GENOMIC DNA]</scope>
    <source>
        <strain evidence="18">Gsoil 348</strain>
    </source>
</reference>
<dbReference type="GO" id="GO:0006298">
    <property type="term" value="P:mismatch repair"/>
    <property type="evidence" value="ECO:0007669"/>
    <property type="project" value="TreeGrafter"/>
</dbReference>
<dbReference type="NCBIfam" id="NF000595">
    <property type="entry name" value="PRK00015.1-3"/>
    <property type="match status" value="1"/>
</dbReference>
<dbReference type="Pfam" id="PF01351">
    <property type="entry name" value="RNase_HII"/>
    <property type="match status" value="1"/>
</dbReference>
<comment type="cofactor">
    <cofactor evidence="2">
        <name>Mg(2+)</name>
        <dbReference type="ChEBI" id="CHEBI:18420"/>
    </cofactor>
</comment>
<keyword evidence="10 14" id="KW-0479">Metal-binding</keyword>
<evidence type="ECO:0000256" key="16">
    <source>
        <dbReference type="RuleBase" id="RU003515"/>
    </source>
</evidence>
<evidence type="ECO:0000256" key="15">
    <source>
        <dbReference type="PROSITE-ProRule" id="PRU01319"/>
    </source>
</evidence>
<dbReference type="GO" id="GO:0043137">
    <property type="term" value="P:DNA replication, removal of RNA primer"/>
    <property type="evidence" value="ECO:0007669"/>
    <property type="project" value="TreeGrafter"/>
</dbReference>